<feature type="compositionally biased region" description="Basic residues" evidence="1">
    <location>
        <begin position="962"/>
        <end position="971"/>
    </location>
</feature>
<organism evidence="4">
    <name type="scientific">Papilio xuthus</name>
    <name type="common">Asian swallowtail butterfly</name>
    <dbReference type="NCBI Taxonomy" id="66420"/>
    <lineage>
        <taxon>Eukaryota</taxon>
        <taxon>Metazoa</taxon>
        <taxon>Ecdysozoa</taxon>
        <taxon>Arthropoda</taxon>
        <taxon>Hexapoda</taxon>
        <taxon>Insecta</taxon>
        <taxon>Pterygota</taxon>
        <taxon>Neoptera</taxon>
        <taxon>Endopterygota</taxon>
        <taxon>Lepidoptera</taxon>
        <taxon>Glossata</taxon>
        <taxon>Ditrysia</taxon>
        <taxon>Papilionoidea</taxon>
        <taxon>Papilionidae</taxon>
        <taxon>Papilioninae</taxon>
        <taxon>Papilio</taxon>
    </lineage>
</organism>
<feature type="compositionally biased region" description="Polar residues" evidence="1">
    <location>
        <begin position="979"/>
        <end position="994"/>
    </location>
</feature>
<evidence type="ECO:0000256" key="2">
    <source>
        <dbReference type="SAM" id="Phobius"/>
    </source>
</evidence>
<protein>
    <submittedName>
        <fullName evidence="4">Uncharacterized protein LOC106113336</fullName>
    </submittedName>
</protein>
<feature type="non-terminal residue" evidence="4">
    <location>
        <position position="1628"/>
    </location>
</feature>
<dbReference type="SUPFAM" id="SSF56672">
    <property type="entry name" value="DNA/RNA polymerases"/>
    <property type="match status" value="1"/>
</dbReference>
<dbReference type="CDD" id="cd09077">
    <property type="entry name" value="R1-I-EN"/>
    <property type="match status" value="2"/>
</dbReference>
<dbReference type="GeneID" id="106113336"/>
<dbReference type="CDD" id="cd01650">
    <property type="entry name" value="RT_nLTR_like"/>
    <property type="match status" value="1"/>
</dbReference>
<dbReference type="PROSITE" id="PS50878">
    <property type="entry name" value="RT_POL"/>
    <property type="match status" value="1"/>
</dbReference>
<accession>A0AAJ6YYM0</accession>
<dbReference type="SUPFAM" id="SSF56219">
    <property type="entry name" value="DNase I-like"/>
    <property type="match status" value="2"/>
</dbReference>
<dbReference type="InterPro" id="IPR036691">
    <property type="entry name" value="Endo/exonu/phosph_ase_sf"/>
</dbReference>
<evidence type="ECO:0000256" key="1">
    <source>
        <dbReference type="SAM" id="MobiDB-lite"/>
    </source>
</evidence>
<dbReference type="Pfam" id="PF14529">
    <property type="entry name" value="Exo_endo_phos_2"/>
    <property type="match status" value="2"/>
</dbReference>
<gene>
    <name evidence="4" type="primary">LOC106113336</name>
</gene>
<keyword evidence="2" id="KW-0812">Transmembrane</keyword>
<dbReference type="RefSeq" id="XP_013161514.1">
    <property type="nucleotide sequence ID" value="XM_013306060.1"/>
</dbReference>
<dbReference type="Proteomes" id="UP000694872">
    <property type="component" value="Unplaced"/>
</dbReference>
<dbReference type="Gene3D" id="3.60.10.10">
    <property type="entry name" value="Endonuclease/exonuclease/phosphatase"/>
    <property type="match status" value="2"/>
</dbReference>
<dbReference type="PANTHER" id="PTHR19446">
    <property type="entry name" value="REVERSE TRANSCRIPTASES"/>
    <property type="match status" value="1"/>
</dbReference>
<keyword evidence="2" id="KW-1133">Transmembrane helix</keyword>
<feature type="compositionally biased region" description="Basic residues" evidence="1">
    <location>
        <begin position="1003"/>
        <end position="1013"/>
    </location>
</feature>
<feature type="transmembrane region" description="Helical" evidence="2">
    <location>
        <begin position="71"/>
        <end position="92"/>
    </location>
</feature>
<name>A0AAJ6YYM0_PAPXU</name>
<evidence type="ECO:0000259" key="3">
    <source>
        <dbReference type="PROSITE" id="PS50878"/>
    </source>
</evidence>
<reference evidence="4" key="1">
    <citation type="submission" date="2025-08" db="UniProtKB">
        <authorList>
            <consortium name="RefSeq"/>
        </authorList>
    </citation>
    <scope>IDENTIFICATION</scope>
</reference>
<feature type="compositionally biased region" description="Basic and acidic residues" evidence="1">
    <location>
        <begin position="935"/>
        <end position="953"/>
    </location>
</feature>
<evidence type="ECO:0000313" key="4">
    <source>
        <dbReference type="RefSeq" id="XP_013161514.1"/>
    </source>
</evidence>
<feature type="domain" description="Reverse transcriptase" evidence="3">
    <location>
        <begin position="471"/>
        <end position="739"/>
    </location>
</feature>
<dbReference type="Pfam" id="PF00078">
    <property type="entry name" value="RVT_1"/>
    <property type="match status" value="1"/>
</dbReference>
<sequence>MATIRFLQCNLNHCARAQDLLAQTMAQWLINVVVVADPYVIPSRDDWTGDVGNLVAISVPARDGSPPLRKVARGTGSVLVVVGGVAIVGVYFPPSWPLADFERALAEVQALTARVSHLPVIVAGDFNAKSTAWGSPATSPRGEELEDWAAASGLMLLNRGRELTCVRRLGGSIVDLSFASPALVPNIRGWKVEVDVETLSDHRYIRFDLSTSASASTNAPRTTAGDGPRWVLGRLDRELAKEAAIVASWAAHSDPVDSAEDVNVEADRLGELLANVCDSSMPRARPFRPRRRVYWWRPELRELRRACVAARRRYTRCRRRRVRDQRQEEELYQAYRADCHALQVAIAKAKQGAWEEWLQTLEEDPWGRPYRAVRKKLRPWAPPITTTMEPQLAEAVVGALFPQRVGSALPAEQEAGAVNDEVEPVSEKEVTDAAAKLRLKKTAPGMDGVPGRVLYLTLPELGGRIRALFTSCLVKGRFPSSWKEGKLVLLKKDDRPPDQASAYRPIVLLGEPSKLFERVLVARLAEHIRLNDAQFGFRCGRSTIDAVSRLKGLAKEVVAQGGVLVAVSLDISNAFNTLPWTAVMGALQHFRVPGHLQRLIRDYFIGRAVVYPTRDGWARRAMSCGVPQGSVLGPFLWNIGYDWVLRGAVIRGVGLICYADDTLVTARGSTHREAMARATAGVAQVVHRIRRLGLEVALSKSEALAFHGHRRGPPRGSQITVAGTPIAIAGTMKYLGLVLDGRWVFREHFRRLAPKLVAAAGALGRVLPNLGGPGGACRRLYMGVVRSMALYGAPIWAESLSARNRILLRRPQRVMALRVARAYRTASYEAACLIAGSPPWALEAEVLAAVYRRTKESDLRPHPLEVKQWKEEARDDLFRKDMEEMRRELKDLDKRRPAQPGEADIRRMLDEVSRANVETFGTILNARLAGLEDRLLPEPRRRPPLAADRRAEDVGPPASPPKAKKGAKNKKGPAEEPLPTTSGSGAQDRASTSVPAPGEAPPKKKKGKKKKKQPSLAAKEAAQARDRPAPTPAEAPWTTVVSRGAKKAAKKAAMGAENTRLPEKKTKLRAPKTAAVTLTLAPGAEESGATYAAVLAEARNRINLAELGIADVKFRRAATGARMLEVGGEAAPEKADSLAARLREVLGPEVVRVARPVKCAEVRITGLDDSVTAAEVVESVAREGGCAADAIRSGRLTVGPRGDGSLWLSVPVAAAKKVTDAGRVRDLLAQTMAQWLINVVVVADPYVIPARDDWAGDVGNLVAISAPARDGSPPLRKVARGTGSVLVVVGGVAIVGVYFPPSWPLADFERALAEVQALTARVSHLPLIVAGDFNAKSTAWGSPATSPRGEELEDWAAASGLMLLNRGRDLTCVRQQGGSIVDLSFVSPALVPNICGWRVEVDVETLSDHRYIRFDLSTSASATTNAPRTTAGDGPRWVLGRLDRELAKEAAIVASWAAHSDPVDSAEDVNVEADRLGELLANVCDSSMPRARPFRPRRRVYWWRPELRELRRACVASRRRYTRCRRRRVRDQRQEEELYQAYRADCHALQVAIAKAKQGAWEEWLQTLEEDPWGRPYRAVRKKLRPWAPPLTTTMEPQLAEEVVGALFPHRVGSALSAAEEGEAVNDE</sequence>
<dbReference type="InterPro" id="IPR005135">
    <property type="entry name" value="Endo/exonuclease/phosphatase"/>
</dbReference>
<dbReference type="InterPro" id="IPR043502">
    <property type="entry name" value="DNA/RNA_pol_sf"/>
</dbReference>
<dbReference type="InterPro" id="IPR000477">
    <property type="entry name" value="RT_dom"/>
</dbReference>
<feature type="region of interest" description="Disordered" evidence="1">
    <location>
        <begin position="935"/>
        <end position="1066"/>
    </location>
</feature>
<keyword evidence="2" id="KW-0472">Membrane</keyword>
<dbReference type="GO" id="GO:0071897">
    <property type="term" value="P:DNA biosynthetic process"/>
    <property type="evidence" value="ECO:0007669"/>
    <property type="project" value="UniProtKB-ARBA"/>
</dbReference>
<dbReference type="GO" id="GO:0003824">
    <property type="term" value="F:catalytic activity"/>
    <property type="evidence" value="ECO:0007669"/>
    <property type="project" value="InterPro"/>
</dbReference>
<dbReference type="KEGG" id="pxu:106113336"/>
<proteinExistence type="predicted"/>